<dbReference type="GO" id="GO:0008270">
    <property type="term" value="F:zinc ion binding"/>
    <property type="evidence" value="ECO:0007669"/>
    <property type="project" value="UniProtKB-KW"/>
</dbReference>
<protein>
    <recommendedName>
        <fullName evidence="5">MYND-type domain-containing protein</fullName>
    </recommendedName>
</protein>
<evidence type="ECO:0000259" key="5">
    <source>
        <dbReference type="PROSITE" id="PS50865"/>
    </source>
</evidence>
<accession>A0A0H2RKD1</accession>
<dbReference type="PROSITE" id="PS50865">
    <property type="entry name" value="ZF_MYND_2"/>
    <property type="match status" value="1"/>
</dbReference>
<keyword evidence="7" id="KW-1185">Reference proteome</keyword>
<dbReference type="InterPro" id="IPR002893">
    <property type="entry name" value="Znf_MYND"/>
</dbReference>
<reference evidence="6 7" key="1">
    <citation type="submission" date="2015-04" db="EMBL/GenBank/DDBJ databases">
        <title>Complete genome sequence of Schizopora paradoxa KUC8140, a cosmopolitan wood degrader in East Asia.</title>
        <authorList>
            <consortium name="DOE Joint Genome Institute"/>
            <person name="Min B."/>
            <person name="Park H."/>
            <person name="Jang Y."/>
            <person name="Kim J.-J."/>
            <person name="Kim K.H."/>
            <person name="Pangilinan J."/>
            <person name="Lipzen A."/>
            <person name="Riley R."/>
            <person name="Grigoriev I.V."/>
            <person name="Spatafora J.W."/>
            <person name="Choi I.-G."/>
        </authorList>
    </citation>
    <scope>NUCLEOTIDE SEQUENCE [LARGE SCALE GENOMIC DNA]</scope>
    <source>
        <strain evidence="6 7">KUC8140</strain>
    </source>
</reference>
<dbReference type="Gene3D" id="6.10.140.2220">
    <property type="match status" value="1"/>
</dbReference>
<keyword evidence="3" id="KW-0862">Zinc</keyword>
<dbReference type="SUPFAM" id="SSF144232">
    <property type="entry name" value="HIT/MYND zinc finger-like"/>
    <property type="match status" value="1"/>
</dbReference>
<dbReference type="PROSITE" id="PS01360">
    <property type="entry name" value="ZF_MYND_1"/>
    <property type="match status" value="1"/>
</dbReference>
<evidence type="ECO:0000313" key="7">
    <source>
        <dbReference type="Proteomes" id="UP000053477"/>
    </source>
</evidence>
<evidence type="ECO:0000256" key="3">
    <source>
        <dbReference type="ARBA" id="ARBA00022833"/>
    </source>
</evidence>
<organism evidence="6 7">
    <name type="scientific">Schizopora paradoxa</name>
    <dbReference type="NCBI Taxonomy" id="27342"/>
    <lineage>
        <taxon>Eukaryota</taxon>
        <taxon>Fungi</taxon>
        <taxon>Dikarya</taxon>
        <taxon>Basidiomycota</taxon>
        <taxon>Agaricomycotina</taxon>
        <taxon>Agaricomycetes</taxon>
        <taxon>Hymenochaetales</taxon>
        <taxon>Schizoporaceae</taxon>
        <taxon>Schizopora</taxon>
    </lineage>
</organism>
<evidence type="ECO:0000313" key="6">
    <source>
        <dbReference type="EMBL" id="KLO12425.1"/>
    </source>
</evidence>
<dbReference type="AlphaFoldDB" id="A0A0H2RKD1"/>
<dbReference type="InParanoid" id="A0A0H2RKD1"/>
<dbReference type="Pfam" id="PF01753">
    <property type="entry name" value="zf-MYND"/>
    <property type="match status" value="1"/>
</dbReference>
<dbReference type="EMBL" id="KQ085978">
    <property type="protein sequence ID" value="KLO12425.1"/>
    <property type="molecule type" value="Genomic_DNA"/>
</dbReference>
<dbReference type="Proteomes" id="UP000053477">
    <property type="component" value="Unassembled WGS sequence"/>
</dbReference>
<feature type="domain" description="MYND-type" evidence="5">
    <location>
        <begin position="466"/>
        <end position="506"/>
    </location>
</feature>
<evidence type="ECO:0000256" key="4">
    <source>
        <dbReference type="PROSITE-ProRule" id="PRU00134"/>
    </source>
</evidence>
<dbReference type="STRING" id="27342.A0A0H2RKD1"/>
<gene>
    <name evidence="6" type="ORF">SCHPADRAFT_941249</name>
</gene>
<keyword evidence="2 4" id="KW-0863">Zinc-finger</keyword>
<proteinExistence type="predicted"/>
<dbReference type="OrthoDB" id="341421at2759"/>
<evidence type="ECO:0000256" key="2">
    <source>
        <dbReference type="ARBA" id="ARBA00022771"/>
    </source>
</evidence>
<name>A0A0H2RKD1_9AGAM</name>
<keyword evidence="1" id="KW-0479">Metal-binding</keyword>
<sequence>MPPEDLDRYLSEPRQCITSAAGDSPESLEDLRTVVFNGGHTPDQFTEEALAMLFSHLSSANQSSFNPAGPIPPPLRPYETKALLSMAGIYTILTKYNTPQALGAAPIGTLVDNWPKIRKWIQHFFYRALARTAPPSQAPITSDEVRFLQMGEDWNIFNMVVVILTFIRQDYPFFKSVVSKDGTFTLVMKLWARTVRLDPALTTTPHTFHRKATLLFSDCLQILRGSGKTDGMSAQLLKEMGGDARAIAAFLTRPIRDAAKTTHSEFNAQSILLGPSMQLIHRLLDGVTGGVDPRPVFGQAFFANSTTNPRPFMTKILVQYSARCNVNNPPFIVLEILRCAFQLCISMTFYQDAIDFVVKLLDGGLLDVYANMVQALAVLTDLEIIPAAVLLKHNTATFLSHECVIVAAKNALHRLEKERKADYMALKETSSGLKDAWIYFAGHAFERAILKGVYDAKFHKEDKLSCAFCDVRMNERTLKKCSGCKFIHYCSQECQQKDWKGHKEQCKLLAKNLEVYKINTGTYHFFEHLVRSDVKRHMPGLNLLAQHDSRTRGADALIAYSADYTVAPPIFSVFPADYLADDSKYVELGIASNPQSQAIRRELLEKVRAAKGTRRVVQVEVCGHAGTPIVSFHTIGREDFAICSAPVPVSFNSERPRATDGNGNMLAVQSDWTDIVMTDAIYGRKITHDEFHSYISGHAHHLGRSDQEKTVPERVDDAVRRRKDQAEAPCCRDRSGRSIC</sequence>
<evidence type="ECO:0000256" key="1">
    <source>
        <dbReference type="ARBA" id="ARBA00022723"/>
    </source>
</evidence>